<dbReference type="GO" id="GO:0016746">
    <property type="term" value="F:acyltransferase activity"/>
    <property type="evidence" value="ECO:0007669"/>
    <property type="project" value="UniProtKB-KW"/>
</dbReference>
<dbReference type="SUPFAM" id="SSF51161">
    <property type="entry name" value="Trimeric LpxA-like enzymes"/>
    <property type="match status" value="1"/>
</dbReference>
<gene>
    <name evidence="3" type="ORF">LQE92_06525</name>
</gene>
<keyword evidence="1" id="KW-0808">Transferase</keyword>
<dbReference type="InterPro" id="IPR001451">
    <property type="entry name" value="Hexapep"/>
</dbReference>
<keyword evidence="4" id="KW-1185">Reference proteome</keyword>
<sequence>MNFKLLIKHIFGNIRCYKARIRLQGKGIYIGSRVNFKGGCNITLCSDVIIRPEADIWANGNIYIGSGSEIGQRDRISIKNSLNIGKNVLLSPNVYITDCDHKYEMVGIPVMKQGIIDKNYSIYIEDGVFIGINSVIIGNIHIGKGTVIGANSVVTKDIPSYCVAAGNPVKIIKQYDNLTKRWIKFQGEYDK</sequence>
<keyword evidence="3" id="KW-0012">Acyltransferase</keyword>
<dbReference type="PANTHER" id="PTHR23416">
    <property type="entry name" value="SIALIC ACID SYNTHASE-RELATED"/>
    <property type="match status" value="1"/>
</dbReference>
<dbReference type="InterPro" id="IPR018357">
    <property type="entry name" value="Hexapep_transf_CS"/>
</dbReference>
<dbReference type="InterPro" id="IPR011004">
    <property type="entry name" value="Trimer_LpxA-like_sf"/>
</dbReference>
<comment type="caution">
    <text evidence="3">The sequence shown here is derived from an EMBL/GenBank/DDBJ whole genome shotgun (WGS) entry which is preliminary data.</text>
</comment>
<organism evidence="3 4">
    <name type="scientific">Lientehia hominis</name>
    <dbReference type="NCBI Taxonomy" id="2897778"/>
    <lineage>
        <taxon>Bacteria</taxon>
        <taxon>Bacillati</taxon>
        <taxon>Bacillota</taxon>
        <taxon>Clostridia</taxon>
        <taxon>Lachnospirales</taxon>
        <taxon>Lachnospiraceae</taxon>
        <taxon>Lientehia</taxon>
    </lineage>
</organism>
<dbReference type="RefSeq" id="WP_231062185.1">
    <property type="nucleotide sequence ID" value="NZ_JAJNOR010000003.1"/>
</dbReference>
<dbReference type="PROSITE" id="PS00101">
    <property type="entry name" value="HEXAPEP_TRANSFERASES"/>
    <property type="match status" value="1"/>
</dbReference>
<dbReference type="AlphaFoldDB" id="A0AAP2RJZ1"/>
<dbReference type="EMBL" id="JAJNOR010000003">
    <property type="protein sequence ID" value="MCD2492285.1"/>
    <property type="molecule type" value="Genomic_DNA"/>
</dbReference>
<protein>
    <submittedName>
        <fullName evidence="3">Acyltransferase</fullName>
    </submittedName>
</protein>
<accession>A0AAP2RJZ1</accession>
<dbReference type="InterPro" id="IPR051159">
    <property type="entry name" value="Hexapeptide_acetyltransf"/>
</dbReference>
<dbReference type="Gene3D" id="2.160.10.10">
    <property type="entry name" value="Hexapeptide repeat proteins"/>
    <property type="match status" value="1"/>
</dbReference>
<evidence type="ECO:0000313" key="4">
    <source>
        <dbReference type="Proteomes" id="UP001299265"/>
    </source>
</evidence>
<dbReference type="Proteomes" id="UP001299265">
    <property type="component" value="Unassembled WGS sequence"/>
</dbReference>
<keyword evidence="2" id="KW-0677">Repeat</keyword>
<evidence type="ECO:0000256" key="2">
    <source>
        <dbReference type="ARBA" id="ARBA00022737"/>
    </source>
</evidence>
<reference evidence="3 4" key="1">
    <citation type="submission" date="2021-11" db="EMBL/GenBank/DDBJ databases">
        <title>Lacrimispora sp. nov. NSJ-141 isolated from human feces.</title>
        <authorList>
            <person name="Abdugheni R."/>
        </authorList>
    </citation>
    <scope>NUCLEOTIDE SEQUENCE [LARGE SCALE GENOMIC DNA]</scope>
    <source>
        <strain evidence="3 4">NSJ-141</strain>
    </source>
</reference>
<evidence type="ECO:0000256" key="1">
    <source>
        <dbReference type="ARBA" id="ARBA00022679"/>
    </source>
</evidence>
<name>A0AAP2RJZ1_9FIRM</name>
<dbReference type="Pfam" id="PF00132">
    <property type="entry name" value="Hexapep"/>
    <property type="match status" value="1"/>
</dbReference>
<dbReference type="CDD" id="cd04647">
    <property type="entry name" value="LbH_MAT_like"/>
    <property type="match status" value="1"/>
</dbReference>
<proteinExistence type="predicted"/>
<evidence type="ECO:0000313" key="3">
    <source>
        <dbReference type="EMBL" id="MCD2492285.1"/>
    </source>
</evidence>